<dbReference type="FunFam" id="2.10.25.10:FF:000145">
    <property type="entry name" value="Laminin subunit beta 1"/>
    <property type="match status" value="1"/>
</dbReference>
<feature type="domain" description="Laminin EGF-like" evidence="17">
    <location>
        <begin position="908"/>
        <end position="953"/>
    </location>
</feature>
<feature type="domain" description="Laminin EGF-like" evidence="17">
    <location>
        <begin position="954"/>
        <end position="1003"/>
    </location>
</feature>
<dbReference type="GO" id="GO:0007411">
    <property type="term" value="P:axon guidance"/>
    <property type="evidence" value="ECO:0007669"/>
    <property type="project" value="TreeGrafter"/>
</dbReference>
<feature type="disulfide bond" evidence="13">
    <location>
        <begin position="1233"/>
        <end position="1242"/>
    </location>
</feature>
<feature type="domain" description="Laminin EGF-like" evidence="17">
    <location>
        <begin position="601"/>
        <end position="661"/>
    </location>
</feature>
<dbReference type="InterPro" id="IPR002049">
    <property type="entry name" value="LE_dom"/>
</dbReference>
<organism evidence="20">
    <name type="scientific">Hirondellea gigas</name>
    <dbReference type="NCBI Taxonomy" id="1518452"/>
    <lineage>
        <taxon>Eukaryota</taxon>
        <taxon>Metazoa</taxon>
        <taxon>Ecdysozoa</taxon>
        <taxon>Arthropoda</taxon>
        <taxon>Crustacea</taxon>
        <taxon>Multicrustacea</taxon>
        <taxon>Malacostraca</taxon>
        <taxon>Eumalacostraca</taxon>
        <taxon>Peracarida</taxon>
        <taxon>Amphipoda</taxon>
        <taxon>Amphilochidea</taxon>
        <taxon>Lysianassida</taxon>
        <taxon>Lysianassidira</taxon>
        <taxon>Lysianassoidea</taxon>
        <taxon>Lysianassidae</taxon>
        <taxon>Hirondellea</taxon>
    </lineage>
</organism>
<feature type="domain" description="Laminin EGF-like" evidence="17">
    <location>
        <begin position="1115"/>
        <end position="1163"/>
    </location>
</feature>
<dbReference type="PROSITE" id="PS01248">
    <property type="entry name" value="EGF_LAM_1"/>
    <property type="match status" value="5"/>
</dbReference>
<keyword evidence="9 14" id="KW-0175">Coiled coil</keyword>
<evidence type="ECO:0000256" key="13">
    <source>
        <dbReference type="PROSITE-ProRule" id="PRU00460"/>
    </source>
</evidence>
<feature type="disulfide bond" evidence="13">
    <location>
        <begin position="929"/>
        <end position="938"/>
    </location>
</feature>
<reference evidence="20" key="1">
    <citation type="submission" date="2017-11" db="EMBL/GenBank/DDBJ databases">
        <title>The sensing device of the deep-sea amphipod.</title>
        <authorList>
            <person name="Kobayashi H."/>
            <person name="Nagahama T."/>
            <person name="Arai W."/>
            <person name="Sasagawa Y."/>
            <person name="Umeda M."/>
            <person name="Hayashi T."/>
            <person name="Nikaido I."/>
            <person name="Watanabe H."/>
            <person name="Oguri K."/>
            <person name="Kitazato H."/>
            <person name="Fujioka K."/>
            <person name="Kido Y."/>
            <person name="Takami H."/>
        </authorList>
    </citation>
    <scope>NUCLEOTIDE SEQUENCE</scope>
    <source>
        <tissue evidence="20">Whole body</tissue>
    </source>
</reference>
<dbReference type="SMART" id="SM00180">
    <property type="entry name" value="EGF_Lam"/>
    <property type="match status" value="13"/>
</dbReference>
<feature type="domain" description="Laminin EGF-like" evidence="17">
    <location>
        <begin position="1212"/>
        <end position="1258"/>
    </location>
</feature>
<keyword evidence="11" id="KW-0325">Glycoprotein</keyword>
<evidence type="ECO:0000256" key="11">
    <source>
        <dbReference type="ARBA" id="ARBA00023180"/>
    </source>
</evidence>
<evidence type="ECO:0000256" key="7">
    <source>
        <dbReference type="ARBA" id="ARBA00022869"/>
    </source>
</evidence>
<dbReference type="Pfam" id="PF00053">
    <property type="entry name" value="EGF_laminin"/>
    <property type="match status" value="11"/>
</dbReference>
<dbReference type="FunFam" id="2.10.25.10:FF:000130">
    <property type="entry name" value="Laminin subunit beta 1"/>
    <property type="match status" value="1"/>
</dbReference>
<keyword evidence="3" id="KW-0272">Extracellular matrix</keyword>
<keyword evidence="7" id="KW-0084">Basement membrane</keyword>
<dbReference type="FunFam" id="2.10.25.10:FF:000011">
    <property type="entry name" value="Cadherin EGF LAG seven-pass G-type receptor"/>
    <property type="match status" value="2"/>
</dbReference>
<feature type="domain" description="Laminin N-terminal" evidence="19">
    <location>
        <begin position="124"/>
        <end position="363"/>
    </location>
</feature>
<feature type="disulfide bond" evidence="13">
    <location>
        <begin position="1214"/>
        <end position="1231"/>
    </location>
</feature>
<feature type="domain" description="Laminin EGF-like" evidence="17">
    <location>
        <begin position="364"/>
        <end position="426"/>
    </location>
</feature>
<evidence type="ECO:0000259" key="19">
    <source>
        <dbReference type="PROSITE" id="PS51117"/>
    </source>
</evidence>
<feature type="disulfide bond" evidence="13">
    <location>
        <begin position="1087"/>
        <end position="1096"/>
    </location>
</feature>
<dbReference type="Gene3D" id="2.10.25.10">
    <property type="entry name" value="Laminin"/>
    <property type="match status" value="9"/>
</dbReference>
<protein>
    <submittedName>
        <fullName evidence="20">Laminin subunit beta-1-like isoform X5</fullName>
    </submittedName>
</protein>
<keyword evidence="10 13" id="KW-1015">Disulfide bond</keyword>
<comment type="subcellular location">
    <subcellularLocation>
        <location evidence="1">Secreted</location>
        <location evidence="1">Extracellular space</location>
        <location evidence="1">Extracellular matrix</location>
        <location evidence="1">Basement membrane</location>
    </subcellularLocation>
</comment>
<evidence type="ECO:0000256" key="15">
    <source>
        <dbReference type="SAM" id="MobiDB-lite"/>
    </source>
</evidence>
<dbReference type="InterPro" id="IPR013015">
    <property type="entry name" value="Laminin_IV_B"/>
</dbReference>
<keyword evidence="8" id="KW-0130">Cell adhesion</keyword>
<feature type="signal peptide" evidence="16">
    <location>
        <begin position="1"/>
        <end position="24"/>
    </location>
</feature>
<dbReference type="Pfam" id="PF00055">
    <property type="entry name" value="Laminin_N"/>
    <property type="match status" value="1"/>
</dbReference>
<feature type="disulfide bond" evidence="13">
    <location>
        <begin position="572"/>
        <end position="581"/>
    </location>
</feature>
<dbReference type="EMBL" id="IACT01005926">
    <property type="protein sequence ID" value="LAC25069.1"/>
    <property type="molecule type" value="mRNA"/>
</dbReference>
<dbReference type="GO" id="GO:0009887">
    <property type="term" value="P:animal organ morphogenesis"/>
    <property type="evidence" value="ECO:0007669"/>
    <property type="project" value="TreeGrafter"/>
</dbReference>
<dbReference type="FunFam" id="2.10.25.10:FF:000775">
    <property type="entry name" value="Predicted protein"/>
    <property type="match status" value="1"/>
</dbReference>
<dbReference type="FunFam" id="2.10.25.10:FF:000138">
    <property type="entry name" value="Laminin subunit beta 1"/>
    <property type="match status" value="1"/>
</dbReference>
<feature type="domain" description="Laminin EGF-like" evidence="17">
    <location>
        <begin position="1164"/>
        <end position="1211"/>
    </location>
</feature>
<feature type="disulfide bond" evidence="13">
    <location>
        <begin position="881"/>
        <end position="890"/>
    </location>
</feature>
<feature type="domain" description="Laminin EGF-like" evidence="17">
    <location>
        <begin position="1063"/>
        <end position="1114"/>
    </location>
</feature>
<dbReference type="GO" id="GO:0034446">
    <property type="term" value="P:substrate adhesion-dependent cell spreading"/>
    <property type="evidence" value="ECO:0007669"/>
    <property type="project" value="TreeGrafter"/>
</dbReference>
<feature type="disulfide bond" evidence="13">
    <location>
        <begin position="603"/>
        <end position="620"/>
    </location>
</feature>
<dbReference type="InterPro" id="IPR000742">
    <property type="entry name" value="EGF"/>
</dbReference>
<sequence>MRSSLLWLLFAPLLMIICSAPGTGTDVPPSELRLQNDAQYAGGGTSGVIRSGGVIPPVSYPAVNTLGGGSVLRGHHHPNQRLNRPSDGHRRGSTVNRKIVYRPQQRRGSRHRAGGYGRYSHSCERRSCYPATGNLLIGRADRLSSTSTCGLHNREKFCIVSHLEHKKKCFWCDSRPERHGNPRFSHTIDNIIHRLDLRTGQRSFWQSENGRQDASVQLDLEAEFHLTHLIITFRTFRPAAMLIERSFDFGQTWKVYKYFAYNCAESFPTVQRGPRSKISDIVCESRYSSTEPSTEGEVIFRVMPPNIRITDPYSDEVQNLLKITNLRLNFTKLHTLGDQLLDTRPEIKEKYYYSVYDMVVRGSCSCYGHASQCLPLPGVQNHPHMVHGRCDCTHNTMGLNCEKCQDFYHDLPWRPAVVTESNACKKCNCNNHSTRCYFDPKVYEETGRISGGVCQECEHNTQGRNCQECIPYYYQEPERDLRDPAICQACNCDLQGSLNDGICESHTNELQGLLAGRCHCKQNMEGLKCERCKPGYWNFSMENPLGCQECTCNRLGTVGNQGCNVVTGECQCKRFVTGRDCNQCMPQHFELSEQEDGCKACDCDRGGSENNDCDVITGQCKCRLHVVGRRCDQPEEGFYVASLDYLTYEAELANGSESCQVVMRERNKDGTPSPWTGLGFMRVVEGSRLEFDIENIETSMEYDLVIRYEPQFRGQWDNVEVTIERFGPVDPTGQCRNVRPINDQMVVSLREGERHETLFPPVCLEKDRRYKVRVEFRRSNAQQDLPSASILIDSIMLIPRTENLPFYTGTPENDNLRLEFEYYRCRDSFYTGDMATVPELCSENHLDSIGFYVYGQAFECRCDATGAKSNICTKLGGQCECKRNVAGRRCDRCQPGTYGIGPQGCTLCECNPVGSLDNFCNVVDGKCKCRPNTYGRQCNQCQPGYWNFPNCQRCDCNGHADSCDPVSGACLHCASNTDGHNCAVCREGYYGDPRLSSGIPCRQCPCPGITGSGHTFATRCALDHFTKDVVCECEEGYLGPRCRECTDNYHGYPNLVGGECQPCDCNSNIDLSRPGNCDPQTGACLACLFDTSGQNCGRCKPGYYGDAISRNCTTCKCDLLGSTGPECDHITGQCPCHPNVRGQYCSRCNPNHWKIASGMGCEQCDCDPIGALSDQCNEFDGQCDCKEGFGGRRCNQCQTYFFGDPRRQCTHCNCNPEGSANRQCDPVTGACECNPGIGGEKCDRCARGFSGLSPYCQPCGECFDNWDQILDGLKSRTGDLIASASQIRRSGATGAYSREFESMDEKIEEVRNILLTANTTSQDLLSLKDLIDKLTKELDERSDELTELEGGVDDTTQRISLAKNSLTNLRNQAEALRNDAGDLKTKATKLQEANVEGALNLTRDANDRSKEAEKRALMTHVTLEESKRNRRRTENRLMHGAADFNITQRHNDDTLVDLSVRLEDMRRSMPELNEQVCDGRGDPCDSLCGGAGCNSCGELSCNNGLVQKSGLTLKFSNEAETIFKMKEANTDELLRGISAVKRQADTANELAKIAFDASHMSRTETDAYKMAIDELLQNITDYFDDPRATPDGIRLLAEETKALNITRRPEEITELAEKISQTIDSLTNIQAIISATRQDLNAAIGLKERADAAKASAEATLDVAQGVVEALESATRAQTAAEASISRATDDIIATEVDLTQIAQETDAAARRADASLLQVEQLAHRMTDVKQQYKINRRHLEDTRIAVNEAGNKAHRASNGARHLEDDYLQVIDQLQSKSDTAESDRGRADALKDRANKLAAETYAKLDLLKELQETFTRNEATIENYEHELRIMEESMEEYHTFILQKAEFYTTCTSGRR</sequence>
<keyword evidence="12 13" id="KW-0424">Laminin EGF-like domain</keyword>
<dbReference type="FunFam" id="2.10.25.10:FF:000074">
    <property type="entry name" value="Laminin subunit alpha"/>
    <property type="match status" value="1"/>
</dbReference>
<dbReference type="FunFam" id="2.10.25.10:FF:000135">
    <property type="entry name" value="Laminin subunit beta 4"/>
    <property type="match status" value="3"/>
</dbReference>
<dbReference type="FunFam" id="2.170.300.10:FF:000004">
    <property type="entry name" value="Laminin subunit beta 1"/>
    <property type="match status" value="1"/>
</dbReference>
<accession>A0A6A7G3W6</accession>
<feature type="disulfide bond" evidence="13">
    <location>
        <begin position="520"/>
        <end position="529"/>
    </location>
</feature>
<feature type="disulfide bond" evidence="13">
    <location>
        <begin position="1136"/>
        <end position="1145"/>
    </location>
</feature>
<evidence type="ECO:0000256" key="4">
    <source>
        <dbReference type="ARBA" id="ARBA00022553"/>
    </source>
</evidence>
<dbReference type="CDD" id="cd00055">
    <property type="entry name" value="EGF_Lam"/>
    <property type="match status" value="12"/>
</dbReference>
<evidence type="ECO:0000256" key="5">
    <source>
        <dbReference type="ARBA" id="ARBA00022729"/>
    </source>
</evidence>
<dbReference type="InterPro" id="IPR050440">
    <property type="entry name" value="Laminin/Netrin_ECM"/>
</dbReference>
<keyword evidence="6" id="KW-0677">Repeat</keyword>
<evidence type="ECO:0000256" key="3">
    <source>
        <dbReference type="ARBA" id="ARBA00022530"/>
    </source>
</evidence>
<evidence type="ECO:0000256" key="2">
    <source>
        <dbReference type="ARBA" id="ARBA00022525"/>
    </source>
</evidence>
<keyword evidence="4" id="KW-0597">Phosphoprotein</keyword>
<dbReference type="PANTHER" id="PTHR10574">
    <property type="entry name" value="NETRIN/LAMININ-RELATED"/>
    <property type="match status" value="1"/>
</dbReference>
<feature type="disulfide bond" evidence="13">
    <location>
        <begin position="862"/>
        <end position="879"/>
    </location>
</feature>
<feature type="disulfide bond" evidence="13">
    <location>
        <begin position="601"/>
        <end position="613"/>
    </location>
</feature>
<dbReference type="GO" id="GO:0016477">
    <property type="term" value="P:cell migration"/>
    <property type="evidence" value="ECO:0007669"/>
    <property type="project" value="TreeGrafter"/>
</dbReference>
<dbReference type="PROSITE" id="PS50027">
    <property type="entry name" value="EGF_LAM_2"/>
    <property type="match status" value="11"/>
</dbReference>
<keyword evidence="2" id="KW-0964">Secreted</keyword>
<name>A0A6A7G3W6_9CRUS</name>
<evidence type="ECO:0000256" key="10">
    <source>
        <dbReference type="ARBA" id="ARBA00023157"/>
    </source>
</evidence>
<dbReference type="PANTHER" id="PTHR10574:SF375">
    <property type="entry name" value="LAMININ SUBUNIT BETA-1"/>
    <property type="match status" value="1"/>
</dbReference>
<dbReference type="SUPFAM" id="SSF57196">
    <property type="entry name" value="EGF/Laminin"/>
    <property type="match status" value="13"/>
</dbReference>
<feature type="disulfide bond" evidence="13">
    <location>
        <begin position="622"/>
        <end position="631"/>
    </location>
</feature>
<dbReference type="Pfam" id="PF21199">
    <property type="entry name" value="LAMININ_IV_B"/>
    <property type="match status" value="1"/>
</dbReference>
<evidence type="ECO:0000259" key="17">
    <source>
        <dbReference type="PROSITE" id="PS50027"/>
    </source>
</evidence>
<feature type="disulfide bond" evidence="13">
    <location>
        <begin position="584"/>
        <end position="598"/>
    </location>
</feature>
<dbReference type="Gene3D" id="2.60.120.260">
    <property type="entry name" value="Galactose-binding domain-like"/>
    <property type="match status" value="1"/>
</dbReference>
<feature type="disulfide bond" evidence="13">
    <location>
        <begin position="1212"/>
        <end position="1224"/>
    </location>
</feature>
<dbReference type="SMART" id="SM00136">
    <property type="entry name" value="LamNT"/>
    <property type="match status" value="1"/>
</dbReference>
<dbReference type="InterPro" id="IPR008211">
    <property type="entry name" value="Laminin_N"/>
</dbReference>
<dbReference type="FunFam" id="2.170.300.10:FF:000001">
    <property type="entry name" value="Laminin subunit beta-1"/>
    <property type="match status" value="1"/>
</dbReference>
<dbReference type="SMART" id="SM00181">
    <property type="entry name" value="EGF"/>
    <property type="match status" value="8"/>
</dbReference>
<evidence type="ECO:0000256" key="1">
    <source>
        <dbReference type="ARBA" id="ARBA00004302"/>
    </source>
</evidence>
<dbReference type="PROSITE" id="PS51116">
    <property type="entry name" value="LAMININ_IVB"/>
    <property type="match status" value="1"/>
</dbReference>
<feature type="chain" id="PRO_5025456803" evidence="16">
    <location>
        <begin position="25"/>
        <end position="1861"/>
    </location>
</feature>
<feature type="domain" description="Laminin EGF-like" evidence="17">
    <location>
        <begin position="860"/>
        <end position="907"/>
    </location>
</feature>
<dbReference type="GO" id="GO:0043256">
    <property type="term" value="C:laminin complex"/>
    <property type="evidence" value="ECO:0007669"/>
    <property type="project" value="TreeGrafter"/>
</dbReference>
<proteinExistence type="evidence at transcript level"/>
<evidence type="ECO:0000313" key="20">
    <source>
        <dbReference type="EMBL" id="LAC25069.1"/>
    </source>
</evidence>
<feature type="disulfide bond" evidence="13">
    <location>
        <begin position="908"/>
        <end position="920"/>
    </location>
</feature>
<dbReference type="PROSITE" id="PS51117">
    <property type="entry name" value="LAMININ_NTER"/>
    <property type="match status" value="1"/>
</dbReference>
<feature type="domain" description="Laminin EGF-like" evidence="17">
    <location>
        <begin position="490"/>
        <end position="549"/>
    </location>
</feature>
<evidence type="ECO:0000259" key="18">
    <source>
        <dbReference type="PROSITE" id="PS51116"/>
    </source>
</evidence>
<feature type="coiled-coil region" evidence="14">
    <location>
        <begin position="1324"/>
        <end position="1393"/>
    </location>
</feature>
<evidence type="ECO:0000256" key="9">
    <source>
        <dbReference type="ARBA" id="ARBA00023054"/>
    </source>
</evidence>
<feature type="disulfide bond" evidence="13">
    <location>
        <begin position="392"/>
        <end position="401"/>
    </location>
</feature>
<feature type="disulfide bond" evidence="13">
    <location>
        <begin position="1117"/>
        <end position="1134"/>
    </location>
</feature>
<evidence type="ECO:0000256" key="8">
    <source>
        <dbReference type="ARBA" id="ARBA00022889"/>
    </source>
</evidence>
<dbReference type="GO" id="GO:0009888">
    <property type="term" value="P:tissue development"/>
    <property type="evidence" value="ECO:0007669"/>
    <property type="project" value="TreeGrafter"/>
</dbReference>
<comment type="caution">
    <text evidence="13">Lacks conserved residue(s) required for the propagation of feature annotation.</text>
</comment>
<feature type="disulfide bond" evidence="13">
    <location>
        <begin position="910"/>
        <end position="927"/>
    </location>
</feature>
<dbReference type="PRINTS" id="PR00011">
    <property type="entry name" value="EGFLAMININ"/>
</dbReference>
<dbReference type="Gene3D" id="2.170.300.10">
    <property type="entry name" value="Tie2 ligand-binding domain superfamily"/>
    <property type="match status" value="2"/>
</dbReference>
<dbReference type="SUPFAM" id="SSF58104">
    <property type="entry name" value="Methyl-accepting chemotaxis protein (MCP) signaling domain"/>
    <property type="match status" value="1"/>
</dbReference>
<feature type="disulfide bond" evidence="13">
    <location>
        <begin position="1115"/>
        <end position="1127"/>
    </location>
</feature>
<feature type="disulfide bond" evidence="13">
    <location>
        <begin position="1185"/>
        <end position="1194"/>
    </location>
</feature>
<feature type="disulfide bond" evidence="13">
    <location>
        <begin position="1164"/>
        <end position="1176"/>
    </location>
</feature>
<evidence type="ECO:0000256" key="14">
    <source>
        <dbReference type="SAM" id="Coils"/>
    </source>
</evidence>
<dbReference type="FunFam" id="2.60.120.260:FF:000010">
    <property type="entry name" value="Laminin subunit beta 1"/>
    <property type="match status" value="1"/>
</dbReference>
<dbReference type="GO" id="GO:0070831">
    <property type="term" value="P:basement membrane assembly"/>
    <property type="evidence" value="ECO:0007669"/>
    <property type="project" value="TreeGrafter"/>
</dbReference>
<dbReference type="Pfam" id="PF24973">
    <property type="entry name" value="EGF_LMN_ATRN"/>
    <property type="match status" value="2"/>
</dbReference>
<feature type="disulfide bond" evidence="13">
    <location>
        <begin position="973"/>
        <end position="982"/>
    </location>
</feature>
<keyword evidence="5 16" id="KW-0732">Signal</keyword>
<dbReference type="FunFam" id="2.10.25.10:FF:000065">
    <property type="entry name" value="Laminin subunit beta 1"/>
    <property type="match status" value="1"/>
</dbReference>
<evidence type="ECO:0000256" key="12">
    <source>
        <dbReference type="ARBA" id="ARBA00023292"/>
    </source>
</evidence>
<feature type="disulfide bond" evidence="13">
    <location>
        <begin position="860"/>
        <end position="872"/>
    </location>
</feature>
<evidence type="ECO:0000256" key="6">
    <source>
        <dbReference type="ARBA" id="ARBA00022737"/>
    </source>
</evidence>
<evidence type="ECO:0000256" key="16">
    <source>
        <dbReference type="SAM" id="SignalP"/>
    </source>
</evidence>
<feature type="region of interest" description="Disordered" evidence="15">
    <location>
        <begin position="71"/>
        <end position="96"/>
    </location>
</feature>
<feature type="domain" description="Laminin IV type B" evidence="18">
    <location>
        <begin position="640"/>
        <end position="853"/>
    </location>
</feature>
<feature type="disulfide bond" evidence="13">
    <location>
        <begin position="1166"/>
        <end position="1183"/>
    </location>
</feature>
<feature type="domain" description="Laminin EGF-like" evidence="17">
    <location>
        <begin position="550"/>
        <end position="600"/>
    </location>
</feature>
<dbReference type="InterPro" id="IPR056863">
    <property type="entry name" value="LMN_ATRN_NET-like_EGF"/>
</dbReference>